<name>A0A0C2E3L9_9STAP</name>
<evidence type="ECO:0000313" key="3">
    <source>
        <dbReference type="Proteomes" id="UP000031546"/>
    </source>
</evidence>
<evidence type="ECO:0000313" key="1">
    <source>
        <dbReference type="EMBL" id="KIH70027.1"/>
    </source>
</evidence>
<reference evidence="2" key="3">
    <citation type="submission" date="2020-04" db="EMBL/GenBank/DDBJ databases">
        <authorList>
            <person name="Tanveer F."/>
            <person name="Xie Y."/>
            <person name="Shinwari Z.K."/>
        </authorList>
    </citation>
    <scope>NUCLEOTIDE SEQUENCE</scope>
    <source>
        <strain evidence="2">MOSEL-ME25</strain>
    </source>
</reference>
<evidence type="ECO:0000313" key="4">
    <source>
        <dbReference type="Proteomes" id="UP000527860"/>
    </source>
</evidence>
<reference evidence="1 3" key="1">
    <citation type="submission" date="2015-01" db="EMBL/GenBank/DDBJ databases">
        <title>Genome sequences of high lactate-tolerant strain Salinicoccus roseus W12 with industrial interest.</title>
        <authorList>
            <person name="Wang H."/>
            <person name="Yu B."/>
        </authorList>
    </citation>
    <scope>NUCLEOTIDE SEQUENCE [LARGE SCALE GENOMIC DNA]</scope>
    <source>
        <strain evidence="1 3">W12</strain>
    </source>
</reference>
<accession>A0A0C2E3L9</accession>
<dbReference type="Proteomes" id="UP000527860">
    <property type="component" value="Unassembled WGS sequence"/>
</dbReference>
<protein>
    <submittedName>
        <fullName evidence="1">Uncharacterized protein</fullName>
    </submittedName>
</protein>
<dbReference type="AlphaFoldDB" id="A0A0C2E3L9"/>
<sequence length="68" mass="8144">MAILVKVKDSTNDSTDFKYIRNDKVNEFDKSEYILQEITPEDDKFIQFIYPGHTETFTQFKINYTRGR</sequence>
<gene>
    <name evidence="2" type="ORF">F7P68_0012420</name>
    <name evidence="1" type="ORF">SN16_11005</name>
</gene>
<evidence type="ECO:0000313" key="2">
    <source>
        <dbReference type="EMBL" id="MDB0581329.1"/>
    </source>
</evidence>
<reference evidence="4" key="2">
    <citation type="submission" date="2020-04" db="EMBL/GenBank/DDBJ databases">
        <title>Genome analysis and biological profiling of marine Cellulosimicrobium funkei MOSEL-ME6.</title>
        <authorList>
            <person name="Tanveer F."/>
            <person name="Xie Y."/>
            <person name="Shinwari Z.K."/>
        </authorList>
    </citation>
    <scope>NUCLEOTIDE SEQUENCE [LARGE SCALE GENOMIC DNA]</scope>
    <source>
        <strain evidence="4">MOSEL-ME25</strain>
    </source>
</reference>
<dbReference type="EMBL" id="JXII01000009">
    <property type="protein sequence ID" value="KIH70027.1"/>
    <property type="molecule type" value="Genomic_DNA"/>
</dbReference>
<proteinExistence type="predicted"/>
<dbReference type="GeneID" id="77846080"/>
<dbReference type="RefSeq" id="WP_040106668.1">
    <property type="nucleotide sequence ID" value="NZ_CANMYM010000001.1"/>
</dbReference>
<dbReference type="OrthoDB" id="2390212at2"/>
<organism evidence="1 3">
    <name type="scientific">Salinicoccus roseus</name>
    <dbReference type="NCBI Taxonomy" id="45670"/>
    <lineage>
        <taxon>Bacteria</taxon>
        <taxon>Bacillati</taxon>
        <taxon>Bacillota</taxon>
        <taxon>Bacilli</taxon>
        <taxon>Bacillales</taxon>
        <taxon>Staphylococcaceae</taxon>
        <taxon>Salinicoccus</taxon>
    </lineage>
</organism>
<comment type="caution">
    <text evidence="1">The sequence shown here is derived from an EMBL/GenBank/DDBJ whole genome shotgun (WGS) entry which is preliminary data.</text>
</comment>
<dbReference type="EMBL" id="JABEVU030000001">
    <property type="protein sequence ID" value="MDB0581329.1"/>
    <property type="molecule type" value="Genomic_DNA"/>
</dbReference>
<keyword evidence="4" id="KW-1185">Reference proteome</keyword>
<reference evidence="2 4" key="4">
    <citation type="submission" date="2022-12" db="EMBL/GenBank/DDBJ databases">
        <title>Genome analysis and biological profiling of marine Salinicoccus roseus MOSEL-ME25.</title>
        <authorList>
            <person name="Mirza F.T."/>
            <person name="Xie Y."/>
            <person name="Shinwari Z.K."/>
        </authorList>
    </citation>
    <scope>NUCLEOTIDE SEQUENCE [LARGE SCALE GENOMIC DNA]</scope>
    <source>
        <strain evidence="2 4">MOSEL-ME25</strain>
    </source>
</reference>
<dbReference type="Proteomes" id="UP000031546">
    <property type="component" value="Unassembled WGS sequence"/>
</dbReference>